<feature type="region of interest" description="Disordered" evidence="1">
    <location>
        <begin position="136"/>
        <end position="177"/>
    </location>
</feature>
<proteinExistence type="predicted"/>
<sequence>MPVLLLMILELAGNISFLRGHGFCGPALSNGTECSAAVVKRRKASFRLNRNFSLTDFSRRFKYLDRWIIENDGMGMGRGLGPGPFDPRADPRRGGRPRGGHQPSHPIIDGKVQNQPNLYSDEEWLFADEHFISTGNQHHMQQQQQQQGQPLHPMQQPHQQMHPQQPSQQQQQQKPLKGVPAVVPDFIIPNNKDSPTQPQTSSNFLPQAPNIMGKLSELTSSGSGAVEAGADLLSKGKELIFMKFGLGGK</sequence>
<organism evidence="3 4">
    <name type="scientific">Polyplax serrata</name>
    <name type="common">Common mouse louse</name>
    <dbReference type="NCBI Taxonomy" id="468196"/>
    <lineage>
        <taxon>Eukaryota</taxon>
        <taxon>Metazoa</taxon>
        <taxon>Ecdysozoa</taxon>
        <taxon>Arthropoda</taxon>
        <taxon>Hexapoda</taxon>
        <taxon>Insecta</taxon>
        <taxon>Pterygota</taxon>
        <taxon>Neoptera</taxon>
        <taxon>Paraneoptera</taxon>
        <taxon>Psocodea</taxon>
        <taxon>Troctomorpha</taxon>
        <taxon>Phthiraptera</taxon>
        <taxon>Anoplura</taxon>
        <taxon>Polyplacidae</taxon>
        <taxon>Polyplax</taxon>
    </lineage>
</organism>
<dbReference type="EMBL" id="JAWJWE010000004">
    <property type="protein sequence ID" value="KAK6636529.1"/>
    <property type="molecule type" value="Genomic_DNA"/>
</dbReference>
<feature type="compositionally biased region" description="Low complexity" evidence="1">
    <location>
        <begin position="137"/>
        <end position="173"/>
    </location>
</feature>
<protein>
    <submittedName>
        <fullName evidence="3">Uncharacterized protein</fullName>
    </submittedName>
</protein>
<comment type="caution">
    <text evidence="3">The sequence shown here is derived from an EMBL/GenBank/DDBJ whole genome shotgun (WGS) entry which is preliminary data.</text>
</comment>
<accession>A0AAN8P3S1</accession>
<gene>
    <name evidence="3" type="ORF">RUM43_010191</name>
</gene>
<reference evidence="3 4" key="1">
    <citation type="submission" date="2023-10" db="EMBL/GenBank/DDBJ databases">
        <title>Genomes of two closely related lineages of the louse Polyplax serrata with different host specificities.</title>
        <authorList>
            <person name="Martinu J."/>
            <person name="Tarabai H."/>
            <person name="Stefka J."/>
            <person name="Hypsa V."/>
        </authorList>
    </citation>
    <scope>NUCLEOTIDE SEQUENCE [LARGE SCALE GENOMIC DNA]</scope>
    <source>
        <strain evidence="3">HR10_N</strain>
    </source>
</reference>
<keyword evidence="2" id="KW-0732">Signal</keyword>
<evidence type="ECO:0000256" key="1">
    <source>
        <dbReference type="SAM" id="MobiDB-lite"/>
    </source>
</evidence>
<feature type="signal peptide" evidence="2">
    <location>
        <begin position="1"/>
        <end position="20"/>
    </location>
</feature>
<name>A0AAN8P3S1_POLSC</name>
<dbReference type="AlphaFoldDB" id="A0AAN8P3S1"/>
<feature type="chain" id="PRO_5042897048" evidence="2">
    <location>
        <begin position="21"/>
        <end position="249"/>
    </location>
</feature>
<dbReference type="Proteomes" id="UP001372834">
    <property type="component" value="Unassembled WGS sequence"/>
</dbReference>
<feature type="region of interest" description="Disordered" evidence="1">
    <location>
        <begin position="75"/>
        <end position="114"/>
    </location>
</feature>
<evidence type="ECO:0000313" key="3">
    <source>
        <dbReference type="EMBL" id="KAK6636529.1"/>
    </source>
</evidence>
<evidence type="ECO:0000256" key="2">
    <source>
        <dbReference type="SAM" id="SignalP"/>
    </source>
</evidence>
<evidence type="ECO:0000313" key="4">
    <source>
        <dbReference type="Proteomes" id="UP001372834"/>
    </source>
</evidence>